<organism evidence="2 3">
    <name type="scientific">Actinomyces oris</name>
    <dbReference type="NCBI Taxonomy" id="544580"/>
    <lineage>
        <taxon>Bacteria</taxon>
        <taxon>Bacillati</taxon>
        <taxon>Actinomycetota</taxon>
        <taxon>Actinomycetes</taxon>
        <taxon>Actinomycetales</taxon>
        <taxon>Actinomycetaceae</taxon>
        <taxon>Actinomyces</taxon>
    </lineage>
</organism>
<evidence type="ECO:0000259" key="1">
    <source>
        <dbReference type="Pfam" id="PF08279"/>
    </source>
</evidence>
<dbReference type="SUPFAM" id="SSF46785">
    <property type="entry name" value="Winged helix' DNA-binding domain"/>
    <property type="match status" value="1"/>
</dbReference>
<protein>
    <submittedName>
        <fullName evidence="2">Transcriptional regulator</fullName>
    </submittedName>
</protein>
<reference evidence="2 3" key="1">
    <citation type="submission" date="2016-12" db="EMBL/GenBank/DDBJ databases">
        <title>Genomic Comparison of strains in the 'Actinomyces naeslundii' Group.</title>
        <authorList>
            <person name="Mughal S.R."/>
            <person name="Do T."/>
            <person name="Gilbert S.C."/>
            <person name="Witherden E.A."/>
            <person name="Didelot X."/>
            <person name="Beighton D."/>
        </authorList>
    </citation>
    <scope>NUCLEOTIDE SEQUENCE [LARGE SCALE GENOMIC DNA]</scope>
    <source>
        <strain evidence="2 3">CCUG 33920</strain>
    </source>
</reference>
<accession>A0A1Q8V7H4</accession>
<dbReference type="AlphaFoldDB" id="A0A1Q8V7H4"/>
<dbReference type="InterPro" id="IPR036388">
    <property type="entry name" value="WH-like_DNA-bd_sf"/>
</dbReference>
<sequence length="134" mass="14270">MNSPAGRASAASRDPYLTLRRVERQQHLIERLHASPKRLTLGRLANDLHVTERTIARDLERLRHSGVPVTVIPGRGGGATIEHAGPPGPVELDLPEIAALMASLTALGPTASDSAFSVMRKLTAALTGTSPQRT</sequence>
<dbReference type="InterPro" id="IPR036390">
    <property type="entry name" value="WH_DNA-bd_sf"/>
</dbReference>
<proteinExistence type="predicted"/>
<feature type="domain" description="Helix-turn-helix type 11" evidence="1">
    <location>
        <begin position="24"/>
        <end position="76"/>
    </location>
</feature>
<dbReference type="EMBL" id="MSKJ01000018">
    <property type="protein sequence ID" value="OLO44034.1"/>
    <property type="molecule type" value="Genomic_DNA"/>
</dbReference>
<name>A0A1Q8V7H4_9ACTO</name>
<dbReference type="Gene3D" id="1.10.10.10">
    <property type="entry name" value="Winged helix-like DNA-binding domain superfamily/Winged helix DNA-binding domain"/>
    <property type="match status" value="1"/>
</dbReference>
<dbReference type="RefSeq" id="WP_034491616.1">
    <property type="nucleotide sequence ID" value="NZ_MSKJ01000018.1"/>
</dbReference>
<evidence type="ECO:0000313" key="2">
    <source>
        <dbReference type="EMBL" id="OLO44034.1"/>
    </source>
</evidence>
<gene>
    <name evidence="2" type="ORF">BKH29_08790</name>
</gene>
<evidence type="ECO:0000313" key="3">
    <source>
        <dbReference type="Proteomes" id="UP000186857"/>
    </source>
</evidence>
<comment type="caution">
    <text evidence="2">The sequence shown here is derived from an EMBL/GenBank/DDBJ whole genome shotgun (WGS) entry which is preliminary data.</text>
</comment>
<dbReference type="Pfam" id="PF08279">
    <property type="entry name" value="HTH_11"/>
    <property type="match status" value="1"/>
</dbReference>
<dbReference type="OrthoDB" id="8555652at2"/>
<dbReference type="InterPro" id="IPR013196">
    <property type="entry name" value="HTH_11"/>
</dbReference>
<dbReference type="Proteomes" id="UP000186857">
    <property type="component" value="Unassembled WGS sequence"/>
</dbReference>